<organism evidence="1 2">
    <name type="scientific">Paludifilum halophilum</name>
    <dbReference type="NCBI Taxonomy" id="1642702"/>
    <lineage>
        <taxon>Bacteria</taxon>
        <taxon>Bacillati</taxon>
        <taxon>Bacillota</taxon>
        <taxon>Bacilli</taxon>
        <taxon>Bacillales</taxon>
        <taxon>Thermoactinomycetaceae</taxon>
        <taxon>Paludifilum</taxon>
    </lineage>
</organism>
<evidence type="ECO:0000313" key="1">
    <source>
        <dbReference type="EMBL" id="OYD08120.1"/>
    </source>
</evidence>
<reference evidence="1 2" key="1">
    <citation type="submission" date="2017-07" db="EMBL/GenBank/DDBJ databases">
        <title>The genome sequence of Paludifilum halophilum highlights mechanisms for microbial adaptation to high salt environemnts.</title>
        <authorList>
            <person name="Belbahri L."/>
        </authorList>
    </citation>
    <scope>NUCLEOTIDE SEQUENCE [LARGE SCALE GENOMIC DNA]</scope>
    <source>
        <strain evidence="1 2">DSM 102817</strain>
    </source>
</reference>
<protein>
    <submittedName>
        <fullName evidence="1">Uncharacterized protein</fullName>
    </submittedName>
</protein>
<dbReference type="EMBL" id="NOWF01000004">
    <property type="protein sequence ID" value="OYD08120.1"/>
    <property type="molecule type" value="Genomic_DNA"/>
</dbReference>
<dbReference type="Proteomes" id="UP000215459">
    <property type="component" value="Unassembled WGS sequence"/>
</dbReference>
<name>A0A235B740_9BACL</name>
<comment type="caution">
    <text evidence="1">The sequence shown here is derived from an EMBL/GenBank/DDBJ whole genome shotgun (WGS) entry which is preliminary data.</text>
</comment>
<sequence>MGGVTGAIGKTFHRLKNRIAKRFSGGKRKRSAARSLITSIKRVTEVILTFLRVIAFFMGKGP</sequence>
<evidence type="ECO:0000313" key="2">
    <source>
        <dbReference type="Proteomes" id="UP000215459"/>
    </source>
</evidence>
<proteinExistence type="predicted"/>
<keyword evidence="2" id="KW-1185">Reference proteome</keyword>
<dbReference type="AlphaFoldDB" id="A0A235B740"/>
<gene>
    <name evidence="1" type="ORF">CHM34_08400</name>
</gene>
<accession>A0A235B740</accession>